<feature type="chain" id="PRO_5046211849" evidence="12">
    <location>
        <begin position="26"/>
        <end position="793"/>
    </location>
</feature>
<keyword evidence="15" id="KW-0675">Receptor</keyword>
<keyword evidence="6" id="KW-0408">Iron</keyword>
<dbReference type="Gene3D" id="2.40.170.20">
    <property type="entry name" value="TonB-dependent receptor, beta-barrel domain"/>
    <property type="match status" value="1"/>
</dbReference>
<evidence type="ECO:0000256" key="12">
    <source>
        <dbReference type="SAM" id="SignalP"/>
    </source>
</evidence>
<evidence type="ECO:0000256" key="8">
    <source>
        <dbReference type="ARBA" id="ARBA00023077"/>
    </source>
</evidence>
<evidence type="ECO:0000256" key="1">
    <source>
        <dbReference type="ARBA" id="ARBA00004571"/>
    </source>
</evidence>
<dbReference type="Proteomes" id="UP001220395">
    <property type="component" value="Chromosome"/>
</dbReference>
<dbReference type="PANTHER" id="PTHR32552:SF81">
    <property type="entry name" value="TONB-DEPENDENT OUTER MEMBRANE RECEPTOR"/>
    <property type="match status" value="1"/>
</dbReference>
<reference evidence="15 16" key="1">
    <citation type="submission" date="2023-02" db="EMBL/GenBank/DDBJ databases">
        <title>Genome sequence of Sphingomonas naphthae.</title>
        <authorList>
            <person name="Kim S."/>
            <person name="Heo J."/>
            <person name="Kwon S.-W."/>
        </authorList>
    </citation>
    <scope>NUCLEOTIDE SEQUENCE [LARGE SCALE GENOMIC DNA]</scope>
    <source>
        <strain evidence="15 16">KACC 18716</strain>
    </source>
</reference>
<evidence type="ECO:0000256" key="5">
    <source>
        <dbReference type="ARBA" id="ARBA00022692"/>
    </source>
</evidence>
<evidence type="ECO:0000313" key="15">
    <source>
        <dbReference type="EMBL" id="WCT73035.1"/>
    </source>
</evidence>
<dbReference type="InterPro" id="IPR039426">
    <property type="entry name" value="TonB-dep_rcpt-like"/>
</dbReference>
<gene>
    <name evidence="15" type="ORF">PQ455_15575</name>
</gene>
<keyword evidence="7" id="KW-0406">Ion transport</keyword>
<keyword evidence="3" id="KW-1134">Transmembrane beta strand</keyword>
<keyword evidence="2" id="KW-0813">Transport</keyword>
<dbReference type="SUPFAM" id="SSF56935">
    <property type="entry name" value="Porins"/>
    <property type="match status" value="1"/>
</dbReference>
<dbReference type="InterPro" id="IPR012910">
    <property type="entry name" value="Plug_dom"/>
</dbReference>
<keyword evidence="4" id="KW-0410">Iron transport</keyword>
<evidence type="ECO:0000256" key="9">
    <source>
        <dbReference type="ARBA" id="ARBA00023136"/>
    </source>
</evidence>
<organism evidence="15 16">
    <name type="scientific">Sphingomonas naphthae</name>
    <dbReference type="NCBI Taxonomy" id="1813468"/>
    <lineage>
        <taxon>Bacteria</taxon>
        <taxon>Pseudomonadati</taxon>
        <taxon>Pseudomonadota</taxon>
        <taxon>Alphaproteobacteria</taxon>
        <taxon>Sphingomonadales</taxon>
        <taxon>Sphingomonadaceae</taxon>
        <taxon>Sphingomonas</taxon>
    </lineage>
</organism>
<sequence>MTTAFKMAWLGSAATLLVTAQAATAQTAPAPAPAASAPGDQLGDIVVTARKREETLQSVPVAVTAISGVQIQNNLASDLAKVGELAPQVSISQSGSGTGALLTIRGVSSASNDSGLDQSVAVEIDDVPLSRGQVVTAAVFDLASVQVLQGPQALFFGKNSPAGVISLRSADPTNRFEAYGTAGYEFVSDQAFGEGAISGPLTDALKARFAYRISTMKGYIKNIAPVVRDIINPTVIDPGAINGDRGPSSRDYAGRLTLFWTPSDGFEAKLKLLLNRQRRNASNGNSEPFCINGQVTPVLLGTIPIPNGDCAKDRVKSHGGVAAQYAANFPYANGGKPYLDSDLGLVSLTMTKKFDNFSLSTTSGYYEQLVKFMAVSDWSPFATIFATTRDKYSLLTQEIRANSDFDGPINLMAGIYYEHFNRPYFNSADLFHVFNPLANNYSTSNIDTTTAGDYYSAFGQATWAIVPTLELSGGARWSYDEKRARLMNIDNNPNSATGRALFAAGRLLQSRFSDSNVSPEAALTWKPSRDHTVYAAYKTGYKGGGISTPFQLTTVVANNGLQFEPEKVKGFEGGYKATLFDRKLRFDVVGYRYNYRNLQVVSYNSQTINFTLQNAASARIQGVQGSFNWLAVRGLSLSGNFGYNRARYTSFPTAPCYVGQTAAQGCVSGRQDLAGKALLRAPKFTYQVGADYDSDLIPGWDLKLSASASHSGSFQTATDYAPGGFQKDYWLVNGGIHLGPQDGPIEVAVIGRNLTNSYYMLNANGWSGSSNANQYVGNFNRPREVVIQTTVRW</sequence>
<keyword evidence="8 11" id="KW-0798">TonB box</keyword>
<dbReference type="Pfam" id="PF07715">
    <property type="entry name" value="Plug"/>
    <property type="match status" value="1"/>
</dbReference>
<evidence type="ECO:0000256" key="7">
    <source>
        <dbReference type="ARBA" id="ARBA00023065"/>
    </source>
</evidence>
<evidence type="ECO:0000256" key="11">
    <source>
        <dbReference type="RuleBase" id="RU003357"/>
    </source>
</evidence>
<keyword evidence="5" id="KW-0812">Transmembrane</keyword>
<accession>A0ABY7TJA9</accession>
<dbReference type="PANTHER" id="PTHR32552">
    <property type="entry name" value="FERRICHROME IRON RECEPTOR-RELATED"/>
    <property type="match status" value="1"/>
</dbReference>
<evidence type="ECO:0000256" key="4">
    <source>
        <dbReference type="ARBA" id="ARBA00022496"/>
    </source>
</evidence>
<dbReference type="RefSeq" id="WP_273687009.1">
    <property type="nucleotide sequence ID" value="NZ_CP117411.1"/>
</dbReference>
<keyword evidence="10" id="KW-0998">Cell outer membrane</keyword>
<evidence type="ECO:0000259" key="14">
    <source>
        <dbReference type="Pfam" id="PF07715"/>
    </source>
</evidence>
<evidence type="ECO:0000313" key="16">
    <source>
        <dbReference type="Proteomes" id="UP001220395"/>
    </source>
</evidence>
<comment type="similarity">
    <text evidence="11">Belongs to the TonB-dependent receptor family.</text>
</comment>
<name>A0ABY7TJA9_9SPHN</name>
<evidence type="ECO:0000256" key="3">
    <source>
        <dbReference type="ARBA" id="ARBA00022452"/>
    </source>
</evidence>
<evidence type="ECO:0000259" key="13">
    <source>
        <dbReference type="Pfam" id="PF00593"/>
    </source>
</evidence>
<comment type="subcellular location">
    <subcellularLocation>
        <location evidence="1">Cell outer membrane</location>
        <topology evidence="1">Multi-pass membrane protein</topology>
    </subcellularLocation>
</comment>
<dbReference type="InterPro" id="IPR000531">
    <property type="entry name" value="Beta-barrel_TonB"/>
</dbReference>
<dbReference type="EMBL" id="CP117411">
    <property type="protein sequence ID" value="WCT73035.1"/>
    <property type="molecule type" value="Genomic_DNA"/>
</dbReference>
<dbReference type="Pfam" id="PF00593">
    <property type="entry name" value="TonB_dep_Rec_b-barrel"/>
    <property type="match status" value="1"/>
</dbReference>
<feature type="domain" description="TonB-dependent receptor plug" evidence="14">
    <location>
        <begin position="56"/>
        <end position="164"/>
    </location>
</feature>
<keyword evidence="12" id="KW-0732">Signal</keyword>
<keyword evidence="16" id="KW-1185">Reference proteome</keyword>
<evidence type="ECO:0000256" key="2">
    <source>
        <dbReference type="ARBA" id="ARBA00022448"/>
    </source>
</evidence>
<feature type="signal peptide" evidence="12">
    <location>
        <begin position="1"/>
        <end position="25"/>
    </location>
</feature>
<feature type="domain" description="TonB-dependent receptor-like beta-barrel" evidence="13">
    <location>
        <begin position="324"/>
        <end position="735"/>
    </location>
</feature>
<dbReference type="InterPro" id="IPR036942">
    <property type="entry name" value="Beta-barrel_TonB_sf"/>
</dbReference>
<protein>
    <submittedName>
        <fullName evidence="15">TonB-dependent receptor</fullName>
    </submittedName>
</protein>
<proteinExistence type="inferred from homology"/>
<evidence type="ECO:0000256" key="10">
    <source>
        <dbReference type="ARBA" id="ARBA00023237"/>
    </source>
</evidence>
<keyword evidence="9 11" id="KW-0472">Membrane</keyword>
<evidence type="ECO:0000256" key="6">
    <source>
        <dbReference type="ARBA" id="ARBA00023004"/>
    </source>
</evidence>